<sequence length="328" mass="36625">MTTMGQGHYFEGSLCLAPGNLLVREHCPLPQVCQRDRAEKSCQYHKWLDMACEVGRSEVSLLLKMENPSKVAKQAQIEDLLVAQALCNTAIRHASASDELEADKRDTINMYMKKIYQSHLLNAKYNKHTPVFLDPANPNQYILLTIDAFQNWVKALVSYHVMILHSSSGSQYVLVFFCFFEAECKDGVLVMSPPSSLHFKTLLLAKKARLRNMTAASEGSSNINASGLQLLVDLLAAKQSPNQSTSIKSSEAPVSSPPNKSHIEGYISFLGIRYWENTIDILLSNGFHLHKFFKSSSLARSDFKALGLKLGLVTCCLKMLVWNYSSGR</sequence>
<evidence type="ECO:0000313" key="1">
    <source>
        <dbReference type="EMBL" id="KNZ49705.1"/>
    </source>
</evidence>
<proteinExistence type="predicted"/>
<evidence type="ECO:0000313" key="2">
    <source>
        <dbReference type="Proteomes" id="UP000037035"/>
    </source>
</evidence>
<reference evidence="1 2" key="1">
    <citation type="submission" date="2015-08" db="EMBL/GenBank/DDBJ databases">
        <title>Next Generation Sequencing and Analysis of the Genome of Puccinia sorghi L Schw, the Causal Agent of Maize Common Rust.</title>
        <authorList>
            <person name="Rochi L."/>
            <person name="Burguener G."/>
            <person name="Darino M."/>
            <person name="Turjanski A."/>
            <person name="Kreff E."/>
            <person name="Dieguez M.J."/>
            <person name="Sacco F."/>
        </authorList>
    </citation>
    <scope>NUCLEOTIDE SEQUENCE [LARGE SCALE GENOMIC DNA]</scope>
    <source>
        <strain evidence="1 2">RO10H11247</strain>
    </source>
</reference>
<organism evidence="1 2">
    <name type="scientific">Puccinia sorghi</name>
    <dbReference type="NCBI Taxonomy" id="27349"/>
    <lineage>
        <taxon>Eukaryota</taxon>
        <taxon>Fungi</taxon>
        <taxon>Dikarya</taxon>
        <taxon>Basidiomycota</taxon>
        <taxon>Pucciniomycotina</taxon>
        <taxon>Pucciniomycetes</taxon>
        <taxon>Pucciniales</taxon>
        <taxon>Pucciniaceae</taxon>
        <taxon>Puccinia</taxon>
    </lineage>
</organism>
<gene>
    <name evidence="1" type="ORF">VP01_4838g1</name>
</gene>
<protein>
    <submittedName>
        <fullName evidence="1">Uncharacterized protein</fullName>
    </submittedName>
</protein>
<dbReference type="VEuPathDB" id="FungiDB:VP01_4838g1"/>
<dbReference type="AlphaFoldDB" id="A0A0L6UPC9"/>
<accession>A0A0L6UPC9</accession>
<keyword evidence="2" id="KW-1185">Reference proteome</keyword>
<comment type="caution">
    <text evidence="1">The sequence shown here is derived from an EMBL/GenBank/DDBJ whole genome shotgun (WGS) entry which is preliminary data.</text>
</comment>
<dbReference type="OrthoDB" id="2507298at2759"/>
<name>A0A0L6UPC9_9BASI</name>
<dbReference type="EMBL" id="LAVV01009985">
    <property type="protein sequence ID" value="KNZ49705.1"/>
    <property type="molecule type" value="Genomic_DNA"/>
</dbReference>
<dbReference type="Proteomes" id="UP000037035">
    <property type="component" value="Unassembled WGS sequence"/>
</dbReference>